<dbReference type="EMBL" id="FNIN01000016">
    <property type="protein sequence ID" value="SDO00876.1"/>
    <property type="molecule type" value="Genomic_DNA"/>
</dbReference>
<evidence type="ECO:0000313" key="2">
    <source>
        <dbReference type="EMBL" id="SDO00876.1"/>
    </source>
</evidence>
<proteinExistence type="predicted"/>
<reference evidence="2 3" key="1">
    <citation type="submission" date="2016-10" db="EMBL/GenBank/DDBJ databases">
        <authorList>
            <person name="de Groot N.N."/>
        </authorList>
    </citation>
    <scope>NUCLEOTIDE SEQUENCE [LARGE SCALE GENOMIC DNA]</scope>
    <source>
        <strain evidence="2 3">DSM 15269</strain>
    </source>
</reference>
<evidence type="ECO:0000313" key="3">
    <source>
        <dbReference type="Proteomes" id="UP000199602"/>
    </source>
</evidence>
<dbReference type="RefSeq" id="WP_092066410.1">
    <property type="nucleotide sequence ID" value="NZ_FNIN01000016.1"/>
</dbReference>
<sequence>MLDKNIKNLALENLLEEVKNLKDQGYRLVTFSAVESDNHLEIIYHFDKNFQTINFRILFPKEEPIQSISKIYFCAFLIENEIQDHFGVKFKDLVLSFEGHLYLDQKTDLRAPYCSMTIKQEDNGGTN</sequence>
<dbReference type="STRING" id="206665.SAMN04488516_11610"/>
<name>A0A1H0G1W9_9BACT</name>
<feature type="domain" description="NADH:ubiquinone oxidoreductase 30kDa subunit" evidence="1">
    <location>
        <begin position="12"/>
        <end position="92"/>
    </location>
</feature>
<gene>
    <name evidence="2" type="ORF">SAMN04488516_11610</name>
</gene>
<dbReference type="InterPro" id="IPR012179">
    <property type="entry name" value="NiFe-hyd_3_EchD"/>
</dbReference>
<dbReference type="AlphaFoldDB" id="A0A1H0G1W9"/>
<dbReference type="Proteomes" id="UP000199602">
    <property type="component" value="Unassembled WGS sequence"/>
</dbReference>
<dbReference type="PIRSF" id="PIRSF036585">
    <property type="entry name" value="EchD"/>
    <property type="match status" value="1"/>
</dbReference>
<dbReference type="OrthoDB" id="3178054at2"/>
<dbReference type="Gene3D" id="3.30.460.80">
    <property type="entry name" value="NADH:ubiquinone oxidoreductase, 30kDa subunit"/>
    <property type="match status" value="1"/>
</dbReference>
<dbReference type="InterPro" id="IPR037232">
    <property type="entry name" value="NADH_quin_OxRdtase_su_C/D-like"/>
</dbReference>
<organism evidence="2 3">
    <name type="scientific">Desulfonauticus submarinus</name>
    <dbReference type="NCBI Taxonomy" id="206665"/>
    <lineage>
        <taxon>Bacteria</taxon>
        <taxon>Pseudomonadati</taxon>
        <taxon>Thermodesulfobacteriota</taxon>
        <taxon>Desulfovibrionia</taxon>
        <taxon>Desulfovibrionales</taxon>
        <taxon>Desulfonauticaceae</taxon>
        <taxon>Desulfonauticus</taxon>
    </lineage>
</organism>
<dbReference type="SUPFAM" id="SSF143243">
    <property type="entry name" value="Nqo5-like"/>
    <property type="match status" value="1"/>
</dbReference>
<keyword evidence="3" id="KW-1185">Reference proteome</keyword>
<accession>A0A1H0G1W9</accession>
<dbReference type="GO" id="GO:0008137">
    <property type="term" value="F:NADH dehydrogenase (ubiquinone) activity"/>
    <property type="evidence" value="ECO:0007669"/>
    <property type="project" value="InterPro"/>
</dbReference>
<protein>
    <submittedName>
        <fullName evidence="2">Ech hydrogenase subunit D</fullName>
    </submittedName>
</protein>
<dbReference type="InterPro" id="IPR001268">
    <property type="entry name" value="NADH_UbQ_OxRdtase_30kDa_su"/>
</dbReference>
<evidence type="ECO:0000259" key="1">
    <source>
        <dbReference type="Pfam" id="PF00329"/>
    </source>
</evidence>
<dbReference type="Pfam" id="PF00329">
    <property type="entry name" value="Complex1_30kDa"/>
    <property type="match status" value="1"/>
</dbReference>